<evidence type="ECO:0000256" key="1">
    <source>
        <dbReference type="SAM" id="MobiDB-lite"/>
    </source>
</evidence>
<feature type="region of interest" description="Disordered" evidence="1">
    <location>
        <begin position="1"/>
        <end position="28"/>
    </location>
</feature>
<dbReference type="GeneID" id="26658829"/>
<accession>A0A0U5H1V8</accession>
<organism evidence="2 3">
    <name type="scientific">Halobacterium hubeiense</name>
    <dbReference type="NCBI Taxonomy" id="1407499"/>
    <lineage>
        <taxon>Archaea</taxon>
        <taxon>Methanobacteriati</taxon>
        <taxon>Methanobacteriota</taxon>
        <taxon>Stenosarchaea group</taxon>
        <taxon>Halobacteria</taxon>
        <taxon>Halobacteriales</taxon>
        <taxon>Halobacteriaceae</taxon>
        <taxon>Halobacterium</taxon>
    </lineage>
</organism>
<dbReference type="RefSeq" id="WP_197570635.1">
    <property type="nucleotide sequence ID" value="NZ_LN831302.1"/>
</dbReference>
<evidence type="ECO:0000313" key="3">
    <source>
        <dbReference type="Proteomes" id="UP000066737"/>
    </source>
</evidence>
<dbReference type="Proteomes" id="UP000066737">
    <property type="component" value="Chromosome I"/>
</dbReference>
<dbReference type="AlphaFoldDB" id="A0A0U5H1V8"/>
<dbReference type="KEGG" id="hhb:Hhub_2167"/>
<sequence length="548" mass="61273">MSTDTSPPSTATSTATTSSNSDLPCVQYGFPEGAHRAPKLQTIYEPIPDNAATASPIYKVPREQYERQAEFETGYEVKGGSSIATEIQDECEDDDRVLYPIHIESDAYHEEGPDTLLSWFREFVEDYLGVPFSTCRLYFSGRRSIHVHVPRFVSGEAERKRLKELAESYCEEGGADLDLGLYSRKRLFRLPGVAHADTGIPKVEIEPEWDRTRIFREANGANPSTPATYADVLWDVFGQERLTVGTSVFDVDTSQSLFRVLDPEKTLLEFTRDEAEDEIETPLIEQVAYPDDPADVPEWSMYNTQEFSPYAHASGNPRSVAALRVKGGAFAREGKRGGATMVPAYFYGAVGCNGEFTKADVHAPLQLSKKDYRKWDYAPGEKVVIIGGKSGSSRIFNVSSWDATVVGHALRSDKGRRDTALNHLSERGYDVGASGSTVSGSERTTASRAATSDDKPRTIWPARKNPQSKAEALQRKAEQDGIGTLSHNERIRVACRHLRYGWQPTWEWFKEQYGSTFKPEVTWQFLKGIVEEPDFEKYDDVDVPPKPT</sequence>
<protein>
    <submittedName>
        <fullName evidence="2">Uncharacterized protein</fullName>
    </submittedName>
</protein>
<evidence type="ECO:0000313" key="2">
    <source>
        <dbReference type="EMBL" id="CQH55015.1"/>
    </source>
</evidence>
<feature type="region of interest" description="Disordered" evidence="1">
    <location>
        <begin position="423"/>
        <end position="458"/>
    </location>
</feature>
<dbReference type="STRING" id="1407499.HHUB_2167"/>
<feature type="compositionally biased region" description="Polar residues" evidence="1">
    <location>
        <begin position="434"/>
        <end position="450"/>
    </location>
</feature>
<dbReference type="EMBL" id="LN831302">
    <property type="protein sequence ID" value="CQH55015.1"/>
    <property type="molecule type" value="Genomic_DNA"/>
</dbReference>
<feature type="compositionally biased region" description="Low complexity" evidence="1">
    <location>
        <begin position="1"/>
        <end position="22"/>
    </location>
</feature>
<name>A0A0U5H1V8_9EURY</name>
<keyword evidence="3" id="KW-1185">Reference proteome</keyword>
<dbReference type="Gene3D" id="3.90.920.10">
    <property type="entry name" value="DNA primase, PRIM domain"/>
    <property type="match status" value="1"/>
</dbReference>
<dbReference type="OrthoDB" id="346429at2157"/>
<reference evidence="3" key="1">
    <citation type="journal article" date="2016" name="Environ. Microbiol.">
        <title>The complete genome of a viable archaeum isolated from 123-million-year-old rock salt.</title>
        <authorList>
            <person name="Jaakkola S.T."/>
            <person name="Pfeiffer F."/>
            <person name="Ravantti J.J."/>
            <person name="Guo Q."/>
            <person name="Liu Y."/>
            <person name="Chen X."/>
            <person name="Ma H."/>
            <person name="Yang C."/>
            <person name="Oksanen H.M."/>
            <person name="Bamford D.H."/>
        </authorList>
    </citation>
    <scope>NUCLEOTIDE SEQUENCE</scope>
    <source>
        <strain evidence="3">JI20-1</strain>
    </source>
</reference>
<gene>
    <name evidence="2" type="ORF">HHUB_2167</name>
</gene>
<dbReference type="SUPFAM" id="SSF56747">
    <property type="entry name" value="Prim-pol domain"/>
    <property type="match status" value="1"/>
</dbReference>
<proteinExistence type="predicted"/>